<feature type="domain" description="Ketoreductase" evidence="3">
    <location>
        <begin position="4"/>
        <end position="187"/>
    </location>
</feature>
<dbReference type="PANTHER" id="PTHR43008">
    <property type="entry name" value="BENZIL REDUCTASE"/>
    <property type="match status" value="1"/>
</dbReference>
<dbReference type="InParanoid" id="A0A166BJ82"/>
<dbReference type="EMBL" id="KV425893">
    <property type="protein sequence ID" value="KZW01580.1"/>
    <property type="molecule type" value="Genomic_DNA"/>
</dbReference>
<gene>
    <name evidence="4" type="ORF">EXIGLDRAFT_830041</name>
</gene>
<dbReference type="OrthoDB" id="5327538at2759"/>
<dbReference type="PRINTS" id="PR00081">
    <property type="entry name" value="GDHRDH"/>
</dbReference>
<dbReference type="GO" id="GO:0016616">
    <property type="term" value="F:oxidoreductase activity, acting on the CH-OH group of donors, NAD or NADP as acceptor"/>
    <property type="evidence" value="ECO:0007669"/>
    <property type="project" value="UniProtKB-ARBA"/>
</dbReference>
<evidence type="ECO:0000313" key="5">
    <source>
        <dbReference type="Proteomes" id="UP000077266"/>
    </source>
</evidence>
<dbReference type="InterPro" id="IPR036291">
    <property type="entry name" value="NAD(P)-bd_dom_sf"/>
</dbReference>
<dbReference type="GO" id="GO:0050664">
    <property type="term" value="F:oxidoreductase activity, acting on NAD(P)H, oxygen as acceptor"/>
    <property type="evidence" value="ECO:0007669"/>
    <property type="project" value="TreeGrafter"/>
</dbReference>
<dbReference type="InterPro" id="IPR002347">
    <property type="entry name" value="SDR_fam"/>
</dbReference>
<protein>
    <submittedName>
        <fullName evidence="4">NAD(P)-binding protein</fullName>
    </submittedName>
</protein>
<dbReference type="Pfam" id="PF00106">
    <property type="entry name" value="adh_short"/>
    <property type="match status" value="1"/>
</dbReference>
<dbReference type="Proteomes" id="UP000077266">
    <property type="component" value="Unassembled WGS sequence"/>
</dbReference>
<accession>A0A166BJ82</accession>
<dbReference type="STRING" id="1314781.A0A166BJ82"/>
<proteinExistence type="inferred from homology"/>
<reference evidence="4 5" key="1">
    <citation type="journal article" date="2016" name="Mol. Biol. Evol.">
        <title>Comparative Genomics of Early-Diverging Mushroom-Forming Fungi Provides Insights into the Origins of Lignocellulose Decay Capabilities.</title>
        <authorList>
            <person name="Nagy L.G."/>
            <person name="Riley R."/>
            <person name="Tritt A."/>
            <person name="Adam C."/>
            <person name="Daum C."/>
            <person name="Floudas D."/>
            <person name="Sun H."/>
            <person name="Yadav J.S."/>
            <person name="Pangilinan J."/>
            <person name="Larsson K.H."/>
            <person name="Matsuura K."/>
            <person name="Barry K."/>
            <person name="Labutti K."/>
            <person name="Kuo R."/>
            <person name="Ohm R.A."/>
            <person name="Bhattacharya S.S."/>
            <person name="Shirouzu T."/>
            <person name="Yoshinaga Y."/>
            <person name="Martin F.M."/>
            <person name="Grigoriev I.V."/>
            <person name="Hibbett D.S."/>
        </authorList>
    </citation>
    <scope>NUCLEOTIDE SEQUENCE [LARGE SCALE GENOMIC DNA]</scope>
    <source>
        <strain evidence="4 5">HHB12029</strain>
    </source>
</reference>
<dbReference type="PANTHER" id="PTHR43008:SF8">
    <property type="entry name" value="BENZIL REDUCTASE ((S)-BENZOIN FORMING) IRC24"/>
    <property type="match status" value="1"/>
</dbReference>
<name>A0A166BJ82_EXIGL</name>
<keyword evidence="2" id="KW-0560">Oxidoreductase</keyword>
<dbReference type="SMART" id="SM00822">
    <property type="entry name" value="PKS_KR"/>
    <property type="match status" value="1"/>
</dbReference>
<sequence length="256" mass="26564">MGNSVVFITGASKGIGLAVATALLAQSHNVASYARTVTPELQALQDQYPQHLLTISGDVTDPAASSAAVTQAYKHFGRLDSLVLNVGIPAMGSTADTPVEEWRSVFEINVFSMIPTLNAALPLLRMVETGRILFTSSHTGVIPFPGLSATSASKAAVNSLARSIAVEEPNIITLAVHPGVVPTPGLATCISTAPPDVASVLRAGLDAPRGATGPTAVNDAAFVGKRFAWLAVNAPKSVSGRFFCHDEDEIVHLTDA</sequence>
<dbReference type="SUPFAM" id="SSF51735">
    <property type="entry name" value="NAD(P)-binding Rossmann-fold domains"/>
    <property type="match status" value="1"/>
</dbReference>
<evidence type="ECO:0000259" key="3">
    <source>
        <dbReference type="SMART" id="SM00822"/>
    </source>
</evidence>
<dbReference type="Gene3D" id="3.40.50.720">
    <property type="entry name" value="NAD(P)-binding Rossmann-like Domain"/>
    <property type="match status" value="1"/>
</dbReference>
<organism evidence="4 5">
    <name type="scientific">Exidia glandulosa HHB12029</name>
    <dbReference type="NCBI Taxonomy" id="1314781"/>
    <lineage>
        <taxon>Eukaryota</taxon>
        <taxon>Fungi</taxon>
        <taxon>Dikarya</taxon>
        <taxon>Basidiomycota</taxon>
        <taxon>Agaricomycotina</taxon>
        <taxon>Agaricomycetes</taxon>
        <taxon>Auriculariales</taxon>
        <taxon>Exidiaceae</taxon>
        <taxon>Exidia</taxon>
    </lineage>
</organism>
<dbReference type="InterPro" id="IPR057326">
    <property type="entry name" value="KR_dom"/>
</dbReference>
<keyword evidence="5" id="KW-1185">Reference proteome</keyword>
<evidence type="ECO:0000313" key="4">
    <source>
        <dbReference type="EMBL" id="KZW01580.1"/>
    </source>
</evidence>
<evidence type="ECO:0000256" key="1">
    <source>
        <dbReference type="ARBA" id="ARBA00006484"/>
    </source>
</evidence>
<dbReference type="AlphaFoldDB" id="A0A166BJ82"/>
<evidence type="ECO:0000256" key="2">
    <source>
        <dbReference type="ARBA" id="ARBA00023002"/>
    </source>
</evidence>
<comment type="similarity">
    <text evidence="1">Belongs to the short-chain dehydrogenases/reductases (SDR) family.</text>
</comment>